<reference evidence="4" key="2">
    <citation type="submission" date="2020-04" db="EMBL/GenBank/DDBJ databases">
        <authorList>
            <consortium name="NCBI Genome Project"/>
        </authorList>
    </citation>
    <scope>NUCLEOTIDE SEQUENCE</scope>
    <source>
        <strain evidence="4">CBS 781.70</strain>
    </source>
</reference>
<reference evidence="4" key="3">
    <citation type="submission" date="2025-04" db="UniProtKB">
        <authorList>
            <consortium name="RefSeq"/>
        </authorList>
    </citation>
    <scope>IDENTIFICATION</scope>
    <source>
        <strain evidence="4">CBS 781.70</strain>
    </source>
</reference>
<evidence type="ECO:0000256" key="1">
    <source>
        <dbReference type="SAM" id="MobiDB-lite"/>
    </source>
</evidence>
<keyword evidence="3" id="KW-1185">Reference proteome</keyword>
<dbReference type="GeneID" id="54415554"/>
<accession>A0A6G1G6J2</accession>
<proteinExistence type="predicted"/>
<dbReference type="AlphaFoldDB" id="A0A6G1G6J2"/>
<evidence type="ECO:0000313" key="4">
    <source>
        <dbReference type="RefSeq" id="XP_033535289.1"/>
    </source>
</evidence>
<feature type="region of interest" description="Disordered" evidence="1">
    <location>
        <begin position="116"/>
        <end position="144"/>
    </location>
</feature>
<dbReference type="Proteomes" id="UP000504638">
    <property type="component" value="Unplaced"/>
</dbReference>
<organism evidence="2">
    <name type="scientific">Eremomyces bilateralis CBS 781.70</name>
    <dbReference type="NCBI Taxonomy" id="1392243"/>
    <lineage>
        <taxon>Eukaryota</taxon>
        <taxon>Fungi</taxon>
        <taxon>Dikarya</taxon>
        <taxon>Ascomycota</taxon>
        <taxon>Pezizomycotina</taxon>
        <taxon>Dothideomycetes</taxon>
        <taxon>Dothideomycetes incertae sedis</taxon>
        <taxon>Eremomycetales</taxon>
        <taxon>Eremomycetaceae</taxon>
        <taxon>Eremomyces</taxon>
    </lineage>
</organism>
<reference evidence="2 4" key="1">
    <citation type="submission" date="2020-01" db="EMBL/GenBank/DDBJ databases">
        <authorList>
            <consortium name="DOE Joint Genome Institute"/>
            <person name="Haridas S."/>
            <person name="Albert R."/>
            <person name="Binder M."/>
            <person name="Bloem J."/>
            <person name="Labutti K."/>
            <person name="Salamov A."/>
            <person name="Andreopoulos B."/>
            <person name="Baker S.E."/>
            <person name="Barry K."/>
            <person name="Bills G."/>
            <person name="Bluhm B.H."/>
            <person name="Cannon C."/>
            <person name="Castanera R."/>
            <person name="Culley D.E."/>
            <person name="Daum C."/>
            <person name="Ezra D."/>
            <person name="Gonzalez J.B."/>
            <person name="Henrissat B."/>
            <person name="Kuo A."/>
            <person name="Liang C."/>
            <person name="Lipzen A."/>
            <person name="Lutzoni F."/>
            <person name="Magnuson J."/>
            <person name="Mondo S."/>
            <person name="Nolan M."/>
            <person name="Ohm R."/>
            <person name="Pangilinan J."/>
            <person name="Park H.-J."/>
            <person name="Ramirez L."/>
            <person name="Alfaro M."/>
            <person name="Sun H."/>
            <person name="Tritt A."/>
            <person name="Yoshinaga Y."/>
            <person name="Zwiers L.-H."/>
            <person name="Turgeon B.G."/>
            <person name="Goodwin S.B."/>
            <person name="Spatafora J.W."/>
            <person name="Crous P.W."/>
            <person name="Grigoriev I.V."/>
        </authorList>
    </citation>
    <scope>NUCLEOTIDE SEQUENCE</scope>
    <source>
        <strain evidence="2 4">CBS 781.70</strain>
    </source>
</reference>
<protein>
    <submittedName>
        <fullName evidence="2 4">Uncharacterized protein</fullName>
    </submittedName>
</protein>
<evidence type="ECO:0000313" key="3">
    <source>
        <dbReference type="Proteomes" id="UP000504638"/>
    </source>
</evidence>
<dbReference type="EMBL" id="ML975154">
    <property type="protein sequence ID" value="KAF1813658.1"/>
    <property type="molecule type" value="Genomic_DNA"/>
</dbReference>
<evidence type="ECO:0000313" key="2">
    <source>
        <dbReference type="EMBL" id="KAF1813658.1"/>
    </source>
</evidence>
<name>A0A6G1G6J2_9PEZI</name>
<sequence>MVMQSGVGTTRETGEMRDEVWRKRENRGAAVCASHRADDLIDGTSTEIQVRTYLDTIFLSHIYSLHSAHIHLPLLSSLLRPFPLSRLYCSALQLQPKIFRFPPRDRSICSGERALRDIHHPPDQKPVGGLSPRTTHNRNESRSSTIDKISSILLLKRTSLASCD</sequence>
<dbReference type="RefSeq" id="XP_033535289.1">
    <property type="nucleotide sequence ID" value="XM_033674984.1"/>
</dbReference>
<gene>
    <name evidence="2 4" type="ORF">P152DRAFT_287658</name>
</gene>